<gene>
    <name evidence="2" type="ORF">GCM10023168_17470</name>
</gene>
<dbReference type="Pfam" id="PF09365">
    <property type="entry name" value="DUF2461"/>
    <property type="match status" value="1"/>
</dbReference>
<feature type="compositionally biased region" description="Low complexity" evidence="1">
    <location>
        <begin position="10"/>
        <end position="21"/>
    </location>
</feature>
<comment type="caution">
    <text evidence="2">The sequence shown here is derived from an EMBL/GenBank/DDBJ whole genome shotgun (WGS) entry which is preliminary data.</text>
</comment>
<keyword evidence="3" id="KW-1185">Reference proteome</keyword>
<dbReference type="PANTHER" id="PTHR36452">
    <property type="entry name" value="CHROMOSOME 12, WHOLE GENOME SHOTGUN SEQUENCE"/>
    <property type="match status" value="1"/>
</dbReference>
<dbReference type="NCBIfam" id="TIGR02453">
    <property type="entry name" value="TIGR02453 family protein"/>
    <property type="match status" value="1"/>
</dbReference>
<proteinExistence type="predicted"/>
<evidence type="ECO:0000256" key="1">
    <source>
        <dbReference type="SAM" id="MobiDB-lite"/>
    </source>
</evidence>
<dbReference type="Proteomes" id="UP001500945">
    <property type="component" value="Unassembled WGS sequence"/>
</dbReference>
<organism evidence="2 3">
    <name type="scientific">Fodinibacter luteus</name>
    <dbReference type="NCBI Taxonomy" id="552064"/>
    <lineage>
        <taxon>Bacteria</taxon>
        <taxon>Bacillati</taxon>
        <taxon>Actinomycetota</taxon>
        <taxon>Actinomycetes</taxon>
        <taxon>Micrococcales</taxon>
        <taxon>Intrasporangiaceae</taxon>
        <taxon>Fodinibacter (ex Wang et al. 2009)</taxon>
    </lineage>
</organism>
<feature type="region of interest" description="Disordered" evidence="1">
    <location>
        <begin position="1"/>
        <end position="23"/>
    </location>
</feature>
<evidence type="ECO:0000313" key="3">
    <source>
        <dbReference type="Proteomes" id="UP001500945"/>
    </source>
</evidence>
<evidence type="ECO:0000313" key="2">
    <source>
        <dbReference type="EMBL" id="GAA4404584.1"/>
    </source>
</evidence>
<dbReference type="PIRSF" id="PIRSF028451">
    <property type="entry name" value="UCP028451"/>
    <property type="match status" value="1"/>
</dbReference>
<dbReference type="EMBL" id="BAABGM010000011">
    <property type="protein sequence ID" value="GAA4404584.1"/>
    <property type="molecule type" value="Genomic_DNA"/>
</dbReference>
<dbReference type="PANTHER" id="PTHR36452:SF1">
    <property type="entry name" value="DUF2461 DOMAIN-CONTAINING PROTEIN"/>
    <property type="match status" value="1"/>
</dbReference>
<dbReference type="InterPro" id="IPR015996">
    <property type="entry name" value="UCP028451"/>
</dbReference>
<dbReference type="InterPro" id="IPR012808">
    <property type="entry name" value="CHP02453"/>
</dbReference>
<protein>
    <submittedName>
        <fullName evidence="2">DUF2461 domain-containing protein</fullName>
    </submittedName>
</protein>
<reference evidence="3" key="1">
    <citation type="journal article" date="2019" name="Int. J. Syst. Evol. Microbiol.">
        <title>The Global Catalogue of Microorganisms (GCM) 10K type strain sequencing project: providing services to taxonomists for standard genome sequencing and annotation.</title>
        <authorList>
            <consortium name="The Broad Institute Genomics Platform"/>
            <consortium name="The Broad Institute Genome Sequencing Center for Infectious Disease"/>
            <person name="Wu L."/>
            <person name="Ma J."/>
        </authorList>
    </citation>
    <scope>NUCLEOTIDE SEQUENCE [LARGE SCALE GENOMIC DNA]</scope>
    <source>
        <strain evidence="3">JCM 17809</strain>
    </source>
</reference>
<sequence length="239" mass="25897">MVAVSGVPETTSDSTGATTSDPKGFDGIPADALDFYDDLAVENSRAWWLAHKDRYTASVRRPLEALLDALEDEFGPAHVFRPNRDVRFSADKSPYKDHQGALATTVPGMGFYVQVAAEGLMTGGGFYPTGSDQLPRLRAAIDAPVSGQALQRITDGLAADGFELGGDRVATRPRGVAADHPRLELMRFKNLVAARRHGAPAWLSTPEAVEHVRADWRAVRPLVEWLTEHVGATAQPRGR</sequence>
<accession>A0ABP8KEH0</accession>
<name>A0ABP8KEH0_9MICO</name>